<proteinExistence type="inferred from homology"/>
<evidence type="ECO:0000313" key="7">
    <source>
        <dbReference type="Proteomes" id="UP000294412"/>
    </source>
</evidence>
<dbReference type="NCBIfam" id="TIGR03533">
    <property type="entry name" value="L3_gln_methyl"/>
    <property type="match status" value="1"/>
</dbReference>
<reference evidence="6 7" key="1">
    <citation type="submission" date="2019-02" db="EMBL/GenBank/DDBJ databases">
        <authorList>
            <person name="Manzano-Marin A."/>
            <person name="Manzano-Marin A."/>
        </authorList>
    </citation>
    <scope>NUCLEOTIDE SEQUENCE [LARGE SCALE GENOMIC DNA]</scope>
    <source>
        <strain evidence="6 7">ErCicuneomaculata</strain>
    </source>
</reference>
<dbReference type="InterPro" id="IPR007848">
    <property type="entry name" value="Small_mtfrase_dom"/>
</dbReference>
<dbReference type="EC" id="2.1.1.298" evidence="4"/>
<comment type="function">
    <text evidence="4">Methylates ribosomal protein uL3 on a specific glutamine residue.</text>
</comment>
<dbReference type="EMBL" id="LR217703">
    <property type="protein sequence ID" value="VFP79488.1"/>
    <property type="molecule type" value="Genomic_DNA"/>
</dbReference>
<evidence type="ECO:0000256" key="3">
    <source>
        <dbReference type="ARBA" id="ARBA00022691"/>
    </source>
</evidence>
<name>A0A451D1J8_9GAMM</name>
<dbReference type="GO" id="GO:0005829">
    <property type="term" value="C:cytosol"/>
    <property type="evidence" value="ECO:0007669"/>
    <property type="project" value="TreeGrafter"/>
</dbReference>
<sequence length="307" mass="34800">MEGGLNIRTMNKIADELQTINDMLRWSLSRFVSADLFYGHGTDNHWDEVIQLILPTLFLPLDCPESICTAKLTYHERQCVVERVNRRVCERIPVAYLTNQSYFAGYKFYVDQRVLIPRSPIGELISQKFSGILQSEPKYILDMCTGSGCIAIACALAFPQAEVDAVDISNLALEVSNKNIYMHGVQKRVALICSDLFNELSQKKYDLIIANPPYVSDYDMNNLPNEYYHEPRIGLSGGKDGLIIFLQILTQVANYLSENGIFICEVGSSMGALTKKYPNIPFTWIKLEHGGEGVFMMTRKQIIKNQF</sequence>
<evidence type="ECO:0000256" key="2">
    <source>
        <dbReference type="ARBA" id="ARBA00022679"/>
    </source>
</evidence>
<keyword evidence="1 4" id="KW-0489">Methyltransferase</keyword>
<dbReference type="PIRSF" id="PIRSF037167">
    <property type="entry name" value="Mtase_YfcB_prd"/>
    <property type="match status" value="1"/>
</dbReference>
<dbReference type="PANTHER" id="PTHR47806:SF1">
    <property type="entry name" value="RIBOSOMAL PROTEIN UL3 GLUTAMINE METHYLTRANSFERASE"/>
    <property type="match status" value="1"/>
</dbReference>
<dbReference type="InterPro" id="IPR017127">
    <property type="entry name" value="Ribosome_uL3_MTase"/>
</dbReference>
<protein>
    <recommendedName>
        <fullName evidence="4">Ribosomal protein uL3 glutamine methyltransferase</fullName>
        <shortName evidence="4">uL3 MTase</shortName>
        <ecNumber evidence="4">2.1.1.298</ecNumber>
    </recommendedName>
    <alternativeName>
        <fullName evidence="4">N5-glutamine methyltransferase PrmB</fullName>
    </alternativeName>
</protein>
<dbReference type="GO" id="GO:0003676">
    <property type="term" value="F:nucleic acid binding"/>
    <property type="evidence" value="ECO:0007669"/>
    <property type="project" value="InterPro"/>
</dbReference>
<dbReference type="Pfam" id="PF05175">
    <property type="entry name" value="MTS"/>
    <property type="match status" value="1"/>
</dbReference>
<dbReference type="InterPro" id="IPR029063">
    <property type="entry name" value="SAM-dependent_MTases_sf"/>
</dbReference>
<dbReference type="InterPro" id="IPR002052">
    <property type="entry name" value="DNA_methylase_N6_adenine_CS"/>
</dbReference>
<dbReference type="NCBIfam" id="TIGR00536">
    <property type="entry name" value="hemK_fam"/>
    <property type="match status" value="1"/>
</dbReference>
<evidence type="ECO:0000256" key="4">
    <source>
        <dbReference type="HAMAP-Rule" id="MF_02125"/>
    </source>
</evidence>
<dbReference type="GO" id="GO:0005840">
    <property type="term" value="C:ribosome"/>
    <property type="evidence" value="ECO:0007669"/>
    <property type="project" value="UniProtKB-KW"/>
</dbReference>
<dbReference type="PANTHER" id="PTHR47806">
    <property type="entry name" value="50S RIBOSOMAL PROTEIN L3 GLUTAMINE METHYLTRANSFERASE"/>
    <property type="match status" value="1"/>
</dbReference>
<dbReference type="SUPFAM" id="SSF53335">
    <property type="entry name" value="S-adenosyl-L-methionine-dependent methyltransferases"/>
    <property type="match status" value="1"/>
</dbReference>
<dbReference type="InterPro" id="IPR004556">
    <property type="entry name" value="HemK-like"/>
</dbReference>
<organism evidence="6 7">
    <name type="scientific">Candidatus Erwinia haradaeae</name>
    <dbReference type="NCBI Taxonomy" id="1922217"/>
    <lineage>
        <taxon>Bacteria</taxon>
        <taxon>Pseudomonadati</taxon>
        <taxon>Pseudomonadota</taxon>
        <taxon>Gammaproteobacteria</taxon>
        <taxon>Enterobacterales</taxon>
        <taxon>Erwiniaceae</taxon>
        <taxon>Erwinia</taxon>
    </lineage>
</organism>
<dbReference type="Gene3D" id="3.40.50.150">
    <property type="entry name" value="Vaccinia Virus protein VP39"/>
    <property type="match status" value="1"/>
</dbReference>
<gene>
    <name evidence="4 6" type="primary">prmB</name>
    <name evidence="6" type="ORF">ERCICUMA2628_037</name>
</gene>
<feature type="domain" description="Methyltransferase small" evidence="5">
    <location>
        <begin position="136"/>
        <end position="219"/>
    </location>
</feature>
<comment type="similarity">
    <text evidence="4">Belongs to the protein N5-glutamine methyltransferase family. PrmB subfamily.</text>
</comment>
<dbReference type="HAMAP" id="MF_02125">
    <property type="entry name" value="L3_methyltr_PrmB"/>
    <property type="match status" value="1"/>
</dbReference>
<dbReference type="PROSITE" id="PS00092">
    <property type="entry name" value="N6_MTASE"/>
    <property type="match status" value="1"/>
</dbReference>
<dbReference type="Proteomes" id="UP000294412">
    <property type="component" value="Chromosome"/>
</dbReference>
<evidence type="ECO:0000259" key="5">
    <source>
        <dbReference type="Pfam" id="PF05175"/>
    </source>
</evidence>
<evidence type="ECO:0000313" key="6">
    <source>
        <dbReference type="EMBL" id="VFP79488.1"/>
    </source>
</evidence>
<accession>A0A451D1J8</accession>
<keyword evidence="2 4" id="KW-0808">Transferase</keyword>
<keyword evidence="3 4" id="KW-0949">S-adenosyl-L-methionine</keyword>
<keyword evidence="6" id="KW-0687">Ribonucleoprotein</keyword>
<dbReference type="GO" id="GO:0032259">
    <property type="term" value="P:methylation"/>
    <property type="evidence" value="ECO:0007669"/>
    <property type="project" value="UniProtKB-KW"/>
</dbReference>
<dbReference type="AlphaFoldDB" id="A0A451D1J8"/>
<dbReference type="CDD" id="cd02440">
    <property type="entry name" value="AdoMet_MTases"/>
    <property type="match status" value="1"/>
</dbReference>
<keyword evidence="6" id="KW-0689">Ribosomal protein</keyword>
<evidence type="ECO:0000256" key="1">
    <source>
        <dbReference type="ARBA" id="ARBA00022603"/>
    </source>
</evidence>
<comment type="catalytic activity">
    <reaction evidence="4">
        <text>L-glutaminyl-[ribosomal protein uL3] + S-adenosyl-L-methionine = N(5)-methyl-L-glutaminyl-[ribosomal protein uL3] + S-adenosyl-L-homocysteine + H(+)</text>
        <dbReference type="Rhea" id="RHEA:45020"/>
        <dbReference type="Rhea" id="RHEA-COMP:11063"/>
        <dbReference type="Rhea" id="RHEA-COMP:11064"/>
        <dbReference type="ChEBI" id="CHEBI:15378"/>
        <dbReference type="ChEBI" id="CHEBI:30011"/>
        <dbReference type="ChEBI" id="CHEBI:57856"/>
        <dbReference type="ChEBI" id="CHEBI:59789"/>
        <dbReference type="ChEBI" id="CHEBI:61891"/>
        <dbReference type="EC" id="2.1.1.298"/>
    </reaction>
</comment>
<dbReference type="GO" id="GO:0036009">
    <property type="term" value="F:protein-glutamine N-methyltransferase activity"/>
    <property type="evidence" value="ECO:0007669"/>
    <property type="project" value="UniProtKB-UniRule"/>
</dbReference>
<dbReference type="FunFam" id="3.40.50.150:FF:000042">
    <property type="entry name" value="50S ribosomal protein L3 glutamine methyltransferase"/>
    <property type="match status" value="1"/>
</dbReference>